<evidence type="ECO:0000256" key="3">
    <source>
        <dbReference type="ARBA" id="ARBA00022840"/>
    </source>
</evidence>
<dbReference type="Gene3D" id="3.40.50.261">
    <property type="entry name" value="Succinyl-CoA synthetase domains"/>
    <property type="match status" value="2"/>
</dbReference>
<keyword evidence="2" id="KW-0547">Nucleotide-binding</keyword>
<gene>
    <name evidence="5" type="ORF">C4520_14245</name>
</gene>
<dbReference type="GO" id="GO:0016874">
    <property type="term" value="F:ligase activity"/>
    <property type="evidence" value="ECO:0007669"/>
    <property type="project" value="UniProtKB-KW"/>
</dbReference>
<feature type="domain" description="CoA-binding" evidence="4">
    <location>
        <begin position="12"/>
        <end position="108"/>
    </location>
</feature>
<dbReference type="SUPFAM" id="SSF52210">
    <property type="entry name" value="Succinyl-CoA synthetase domains"/>
    <property type="match status" value="2"/>
</dbReference>
<dbReference type="PANTHER" id="PTHR43334">
    <property type="entry name" value="ACETATE--COA LIGASE [ADP-FORMING]"/>
    <property type="match status" value="1"/>
</dbReference>
<dbReference type="PANTHER" id="PTHR43334:SF2">
    <property type="entry name" value="ACETATE--COA LIGASE [ADP-FORMING]"/>
    <property type="match status" value="1"/>
</dbReference>
<dbReference type="InterPro" id="IPR032875">
    <property type="entry name" value="Succ_CoA_lig_flav_dom"/>
</dbReference>
<dbReference type="AlphaFoldDB" id="A0A3A4NSQ0"/>
<dbReference type="SUPFAM" id="SSF51735">
    <property type="entry name" value="NAD(P)-binding Rossmann-fold domains"/>
    <property type="match status" value="1"/>
</dbReference>
<dbReference type="Pfam" id="PF13607">
    <property type="entry name" value="Succ_CoA_lig"/>
    <property type="match status" value="1"/>
</dbReference>
<dbReference type="SMART" id="SM00881">
    <property type="entry name" value="CoA_binding"/>
    <property type="match status" value="1"/>
</dbReference>
<dbReference type="Pfam" id="PF13380">
    <property type="entry name" value="CoA_binding_2"/>
    <property type="match status" value="1"/>
</dbReference>
<evidence type="ECO:0000256" key="1">
    <source>
        <dbReference type="ARBA" id="ARBA00022598"/>
    </source>
</evidence>
<evidence type="ECO:0000259" key="4">
    <source>
        <dbReference type="SMART" id="SM00881"/>
    </source>
</evidence>
<sequence>MNYAIKRQLDPIFRPRSVAVVGASNNPERWGNGTMRSVLDWSQFRGEVYPVNPKEDQVCGIKAYKSVLDVPAEIDLAVIVVNAAQAVDVFRQCVCKKVGGAVIITAGFAEIGDQGRQMQEELKRLSMESGIRFVGPNCNGIWSSAVRLNLCFWGIVQPGPTAFISQSGTMGDYLFDVAQAKGYGFARFVSSGNQASLDVCDYLEYLADDEETKAITLYLEGVSDGKRFLEAARKATANKPVLVYKVGRTAVGARAAASHTASLTGSADIFDAACRQAGVIICENMLEMFDYAEALGNQPLPRGNRVAIASGGGGFCVVTSEACAKMGLEVPVLHSETQQELRKHVREFSPPLLNPVDLIARKSHLDYAAAIEVLAKQDYIDGLIIMPPYGGIHRTTPVDVMKSLVDGCAMIAEIPAKHKKPVLAFAMREYKSTATFEILKRGNIPFFESPETCARAMNALVLYGKHRRARG</sequence>
<reference evidence="5 6" key="1">
    <citation type="journal article" date="2017" name="ISME J.">
        <title>Energy and carbon metabolisms in a deep terrestrial subsurface fluid microbial community.</title>
        <authorList>
            <person name="Momper L."/>
            <person name="Jungbluth S.P."/>
            <person name="Lee M.D."/>
            <person name="Amend J.P."/>
        </authorList>
    </citation>
    <scope>NUCLEOTIDE SEQUENCE [LARGE SCALE GENOMIC DNA]</scope>
    <source>
        <strain evidence="5">SURF_5</strain>
    </source>
</reference>
<dbReference type="EMBL" id="QZKU01000099">
    <property type="protein sequence ID" value="RJP18591.1"/>
    <property type="molecule type" value="Genomic_DNA"/>
</dbReference>
<name>A0A3A4NSQ0_ABYX5</name>
<keyword evidence="1" id="KW-0436">Ligase</keyword>
<accession>A0A3A4NSQ0</accession>
<dbReference type="InterPro" id="IPR051538">
    <property type="entry name" value="Acyl-CoA_Synth/Transferase"/>
</dbReference>
<evidence type="ECO:0000313" key="6">
    <source>
        <dbReference type="Proteomes" id="UP000265882"/>
    </source>
</evidence>
<protein>
    <submittedName>
        <fullName evidence="5">Acetyl-CoA synthetase</fullName>
    </submittedName>
</protein>
<dbReference type="Proteomes" id="UP000265882">
    <property type="component" value="Unassembled WGS sequence"/>
</dbReference>
<dbReference type="Gene3D" id="3.40.50.720">
    <property type="entry name" value="NAD(P)-binding Rossmann-like Domain"/>
    <property type="match status" value="1"/>
</dbReference>
<proteinExistence type="predicted"/>
<keyword evidence="3" id="KW-0067">ATP-binding</keyword>
<evidence type="ECO:0000256" key="2">
    <source>
        <dbReference type="ARBA" id="ARBA00022741"/>
    </source>
</evidence>
<dbReference type="InterPro" id="IPR016102">
    <property type="entry name" value="Succinyl-CoA_synth-like"/>
</dbReference>
<organism evidence="5 6">
    <name type="scientific">Abyssobacteria bacterium (strain SURF_5)</name>
    <dbReference type="NCBI Taxonomy" id="2093360"/>
    <lineage>
        <taxon>Bacteria</taxon>
        <taxon>Pseudomonadati</taxon>
        <taxon>Candidatus Hydrogenedentota</taxon>
        <taxon>Candidatus Abyssobacteria</taxon>
    </lineage>
</organism>
<evidence type="ECO:0000313" key="5">
    <source>
        <dbReference type="EMBL" id="RJP18591.1"/>
    </source>
</evidence>
<dbReference type="InterPro" id="IPR003781">
    <property type="entry name" value="CoA-bd"/>
</dbReference>
<dbReference type="InterPro" id="IPR036291">
    <property type="entry name" value="NAD(P)-bd_dom_sf"/>
</dbReference>
<dbReference type="GO" id="GO:0005524">
    <property type="term" value="F:ATP binding"/>
    <property type="evidence" value="ECO:0007669"/>
    <property type="project" value="UniProtKB-KW"/>
</dbReference>
<comment type="caution">
    <text evidence="5">The sequence shown here is derived from an EMBL/GenBank/DDBJ whole genome shotgun (WGS) entry which is preliminary data.</text>
</comment>